<sequence length="220" mass="23684">MTATEQRPTNDYTPGHGLINWSDRLNINVYPSSQMNLLELGQSIVSHGYGLVYGGGTKGLMGCVAQSVSKSGGHVIGITPKALAPVEVSGEAIGSNIEVPDMHTRKSMMNEKAGHSPAGAFIVLPGGYGTMEELLEITTWSQLNIHSKPIILLNIRGYFDPLLLWIDRAVEEGFLAAGNRNILVACGTVDEAMAQLATYEAPTSRYMGLKWTHPTSTDII</sequence>
<dbReference type="AlphaFoldDB" id="A0A4V1J5S3"/>
<name>A0A4V1J5S3_9FUNG</name>
<evidence type="ECO:0008006" key="3">
    <source>
        <dbReference type="Google" id="ProtNLM"/>
    </source>
</evidence>
<dbReference type="GO" id="GO:0016799">
    <property type="term" value="F:hydrolase activity, hydrolyzing N-glycosyl compounds"/>
    <property type="evidence" value="ECO:0007669"/>
    <property type="project" value="TreeGrafter"/>
</dbReference>
<dbReference type="InterPro" id="IPR005269">
    <property type="entry name" value="LOG"/>
</dbReference>
<dbReference type="EMBL" id="ML002228">
    <property type="protein sequence ID" value="RKP40059.1"/>
    <property type="molecule type" value="Genomic_DNA"/>
</dbReference>
<dbReference type="NCBIfam" id="TIGR00730">
    <property type="entry name" value="Rossman fold protein, TIGR00730 family"/>
    <property type="match status" value="1"/>
</dbReference>
<keyword evidence="2" id="KW-1185">Reference proteome</keyword>
<dbReference type="PANTHER" id="PTHR31223">
    <property type="entry name" value="LOG FAMILY PROTEIN YJL055W"/>
    <property type="match status" value="1"/>
</dbReference>
<dbReference type="InterPro" id="IPR031100">
    <property type="entry name" value="LOG_fam"/>
</dbReference>
<dbReference type="Gene3D" id="3.40.50.450">
    <property type="match status" value="1"/>
</dbReference>
<reference evidence="2" key="1">
    <citation type="journal article" date="2018" name="Nat. Microbiol.">
        <title>Leveraging single-cell genomics to expand the fungal tree of life.</title>
        <authorList>
            <person name="Ahrendt S.R."/>
            <person name="Quandt C.A."/>
            <person name="Ciobanu D."/>
            <person name="Clum A."/>
            <person name="Salamov A."/>
            <person name="Andreopoulos B."/>
            <person name="Cheng J.F."/>
            <person name="Woyke T."/>
            <person name="Pelin A."/>
            <person name="Henrissat B."/>
            <person name="Reynolds N.K."/>
            <person name="Benny G.L."/>
            <person name="Smith M.E."/>
            <person name="James T.Y."/>
            <person name="Grigoriev I.V."/>
        </authorList>
    </citation>
    <scope>NUCLEOTIDE SEQUENCE [LARGE SCALE GENOMIC DNA]</scope>
    <source>
        <strain evidence="2">RSA 468</strain>
    </source>
</reference>
<dbReference type="STRING" id="215637.A0A4V1J5S3"/>
<dbReference type="PANTHER" id="PTHR31223:SF70">
    <property type="entry name" value="LOG FAMILY PROTEIN YJL055W"/>
    <property type="match status" value="1"/>
</dbReference>
<dbReference type="Pfam" id="PF03641">
    <property type="entry name" value="Lysine_decarbox"/>
    <property type="match status" value="1"/>
</dbReference>
<dbReference type="GO" id="GO:0009691">
    <property type="term" value="P:cytokinin biosynthetic process"/>
    <property type="evidence" value="ECO:0007669"/>
    <property type="project" value="InterPro"/>
</dbReference>
<dbReference type="Proteomes" id="UP000268162">
    <property type="component" value="Unassembled WGS sequence"/>
</dbReference>
<evidence type="ECO:0000313" key="1">
    <source>
        <dbReference type="EMBL" id="RKP40059.1"/>
    </source>
</evidence>
<dbReference type="GO" id="GO:0005829">
    <property type="term" value="C:cytosol"/>
    <property type="evidence" value="ECO:0007669"/>
    <property type="project" value="TreeGrafter"/>
</dbReference>
<evidence type="ECO:0000313" key="2">
    <source>
        <dbReference type="Proteomes" id="UP000268162"/>
    </source>
</evidence>
<protein>
    <recommendedName>
        <fullName evidence="3">Cytokinin riboside 5'-monophosphate phosphoribohydrolase</fullName>
    </recommendedName>
</protein>
<accession>A0A4V1J5S3</accession>
<proteinExistence type="predicted"/>
<organism evidence="1 2">
    <name type="scientific">Dimargaris cristalligena</name>
    <dbReference type="NCBI Taxonomy" id="215637"/>
    <lineage>
        <taxon>Eukaryota</taxon>
        <taxon>Fungi</taxon>
        <taxon>Fungi incertae sedis</taxon>
        <taxon>Zoopagomycota</taxon>
        <taxon>Kickxellomycotina</taxon>
        <taxon>Dimargaritomycetes</taxon>
        <taxon>Dimargaritales</taxon>
        <taxon>Dimargaritaceae</taxon>
        <taxon>Dimargaris</taxon>
    </lineage>
</organism>
<dbReference type="SUPFAM" id="SSF102405">
    <property type="entry name" value="MCP/YpsA-like"/>
    <property type="match status" value="1"/>
</dbReference>
<gene>
    <name evidence="1" type="ORF">BJ085DRAFT_37837</name>
</gene>